<evidence type="ECO:0000256" key="8">
    <source>
        <dbReference type="SAM" id="Phobius"/>
    </source>
</evidence>
<feature type="transmembrane region" description="Helical" evidence="8">
    <location>
        <begin position="30"/>
        <end position="54"/>
    </location>
</feature>
<feature type="domain" description="SGNH hydrolase-type esterase" evidence="9">
    <location>
        <begin position="554"/>
        <end position="748"/>
    </location>
</feature>
<feature type="transmembrane region" description="Helical" evidence="8">
    <location>
        <begin position="153"/>
        <end position="173"/>
    </location>
</feature>
<dbReference type="Gene3D" id="1.20.1250.20">
    <property type="entry name" value="MFS general substrate transporter like domains"/>
    <property type="match status" value="1"/>
</dbReference>
<keyword evidence="3" id="KW-1003">Cell membrane</keyword>
<name>A0ABR2Z2I1_9CHLO</name>
<feature type="compositionally biased region" description="Acidic residues" evidence="7">
    <location>
        <begin position="240"/>
        <end position="250"/>
    </location>
</feature>
<feature type="transmembrane region" description="Helical" evidence="8">
    <location>
        <begin position="66"/>
        <end position="87"/>
    </location>
</feature>
<gene>
    <name evidence="10" type="ORF">WJX75_001406</name>
</gene>
<dbReference type="PANTHER" id="PTHR23517:SF3">
    <property type="entry name" value="INTEGRAL MEMBRANE TRANSPORT PROTEIN"/>
    <property type="match status" value="1"/>
</dbReference>
<evidence type="ECO:0000259" key="9">
    <source>
        <dbReference type="Pfam" id="PF13472"/>
    </source>
</evidence>
<dbReference type="EMBL" id="JALJOT010000001">
    <property type="protein sequence ID" value="KAK9918117.1"/>
    <property type="molecule type" value="Genomic_DNA"/>
</dbReference>
<dbReference type="PANTHER" id="PTHR23517">
    <property type="entry name" value="RESISTANCE PROTEIN MDTM, PUTATIVE-RELATED-RELATED"/>
    <property type="match status" value="1"/>
</dbReference>
<dbReference type="InterPro" id="IPR011701">
    <property type="entry name" value="MFS"/>
</dbReference>
<feature type="region of interest" description="Disordered" evidence="7">
    <location>
        <begin position="237"/>
        <end position="257"/>
    </location>
</feature>
<dbReference type="Pfam" id="PF07690">
    <property type="entry name" value="MFS_1"/>
    <property type="match status" value="1"/>
</dbReference>
<evidence type="ECO:0000256" key="3">
    <source>
        <dbReference type="ARBA" id="ARBA00022475"/>
    </source>
</evidence>
<dbReference type="InterPro" id="IPR050171">
    <property type="entry name" value="MFS_Transporters"/>
</dbReference>
<feature type="transmembrane region" description="Helical" evidence="8">
    <location>
        <begin position="201"/>
        <end position="220"/>
    </location>
</feature>
<keyword evidence="5 8" id="KW-1133">Transmembrane helix</keyword>
<dbReference type="Gene3D" id="3.40.50.1110">
    <property type="entry name" value="SGNH hydrolase"/>
    <property type="match status" value="3"/>
</dbReference>
<keyword evidence="2" id="KW-0813">Transport</keyword>
<dbReference type="SUPFAM" id="SSF52266">
    <property type="entry name" value="SGNH hydrolase"/>
    <property type="match status" value="2"/>
</dbReference>
<feature type="transmembrane region" description="Helical" evidence="8">
    <location>
        <begin position="341"/>
        <end position="361"/>
    </location>
</feature>
<organism evidence="10 11">
    <name type="scientific">Coccomyxa subellipsoidea</name>
    <dbReference type="NCBI Taxonomy" id="248742"/>
    <lineage>
        <taxon>Eukaryota</taxon>
        <taxon>Viridiplantae</taxon>
        <taxon>Chlorophyta</taxon>
        <taxon>core chlorophytes</taxon>
        <taxon>Trebouxiophyceae</taxon>
        <taxon>Trebouxiophyceae incertae sedis</taxon>
        <taxon>Coccomyxaceae</taxon>
        <taxon>Coccomyxa</taxon>
    </lineage>
</organism>
<evidence type="ECO:0000256" key="4">
    <source>
        <dbReference type="ARBA" id="ARBA00022692"/>
    </source>
</evidence>
<accession>A0ABR2Z2I1</accession>
<comment type="subcellular location">
    <subcellularLocation>
        <location evidence="1">Cell membrane</location>
        <topology evidence="1">Multi-pass membrane protein</topology>
    </subcellularLocation>
</comment>
<comment type="caution">
    <text evidence="10">The sequence shown here is derived from an EMBL/GenBank/DDBJ whole genome shotgun (WGS) entry which is preliminary data.</text>
</comment>
<sequence>MSVVRKALSSVLEQCSDGFKSLKDSPRDLYLTYALMVLESFNYFSTSLLFVLYLTQEFGVGDVEAGTFYGLWGTLLVAFGILFSPLIDLIGFRGSLIVCYIINIAGRFVVATTTSKTMLLWTLLGPVTIAGSLGTPVQTIAIKRYTTPSNRGFAFSLFYSFMNVAALMCASLLDLFRVKLRHGFNIASLPENHFLNDGSRLLLFMGCLTSTVALIISCFLRSSVELVDSLQQQRLKHAEEEDVEEGDQEPLLEGVERSGADTKSKAGHAALPEAGSDIVSAEKGRQVSWLSFLADAKEVLMSRETWKFMAMCVITVNLKQIFRHIDATLPKYLIRAYGCDAPVGLVYGINPFMIIFMVPIIGAMTTNFAHFDMIHYGSYLSAISPFWIVAFPSHERSAVLFVITLSLGESIWSPRWYDYSMSLAPHGREGIFTALASAPLFAAKLPTGILSGALLQAYCPDAHACDTETGQETGELGICDGRSLWGIIGALTLTSPLLILLTQRWVRPAAKSVSLEQSEAEGDGLLGAPDTHIAVPLSKEVARADAGQGFELLFYGDSITETWRGTDMGRPCSRCQGVPEVFDTYFGSKYKAEVLAVGGDQSAHLMWRLQNGQLYTHSQPRLIVVMIGTNDLGAASCLGGASGIKKSAKGAAERTLGVLKFLRENNPGAHIIALAVLPRGWTDAWHVYDWPSMYKGGIDVINKALKDFAAQDDAVTYLDCGPALLPDGKIHPELMPDALHPNADGMELFAQCLSPVVDTLMEDGLCMDAQRLDLVFYGDSITESWRGTSLGSLSARCAGNPDVFAKYFSSKYTTKVLGFACDQVGHVMWRLQNGNLFVRNQPRVIVVLIALSEFSSQNDMVHYLNCGPALLSNGTIQPDWMPDGLHPSAAGMEVMAHCLLPLVAQLMAH</sequence>
<evidence type="ECO:0000256" key="1">
    <source>
        <dbReference type="ARBA" id="ARBA00004651"/>
    </source>
</evidence>
<evidence type="ECO:0000313" key="11">
    <source>
        <dbReference type="Proteomes" id="UP001491310"/>
    </source>
</evidence>
<evidence type="ECO:0000313" key="10">
    <source>
        <dbReference type="EMBL" id="KAK9918117.1"/>
    </source>
</evidence>
<feature type="transmembrane region" description="Helical" evidence="8">
    <location>
        <begin position="94"/>
        <end position="112"/>
    </location>
</feature>
<feature type="transmembrane region" description="Helical" evidence="8">
    <location>
        <begin position="118"/>
        <end position="141"/>
    </location>
</feature>
<dbReference type="Pfam" id="PF13472">
    <property type="entry name" value="Lipase_GDSL_2"/>
    <property type="match status" value="1"/>
</dbReference>
<dbReference type="SUPFAM" id="SSF103473">
    <property type="entry name" value="MFS general substrate transporter"/>
    <property type="match status" value="1"/>
</dbReference>
<keyword evidence="11" id="KW-1185">Reference proteome</keyword>
<protein>
    <recommendedName>
        <fullName evidence="9">SGNH hydrolase-type esterase domain-containing protein</fullName>
    </recommendedName>
</protein>
<dbReference type="InterPro" id="IPR013830">
    <property type="entry name" value="SGNH_hydro"/>
</dbReference>
<evidence type="ECO:0000256" key="7">
    <source>
        <dbReference type="SAM" id="MobiDB-lite"/>
    </source>
</evidence>
<proteinExistence type="predicted"/>
<evidence type="ECO:0000256" key="5">
    <source>
        <dbReference type="ARBA" id="ARBA00022989"/>
    </source>
</evidence>
<reference evidence="10 11" key="1">
    <citation type="journal article" date="2024" name="Nat. Commun.">
        <title>Phylogenomics reveals the evolutionary origins of lichenization in chlorophyte algae.</title>
        <authorList>
            <person name="Puginier C."/>
            <person name="Libourel C."/>
            <person name="Otte J."/>
            <person name="Skaloud P."/>
            <person name="Haon M."/>
            <person name="Grisel S."/>
            <person name="Petersen M."/>
            <person name="Berrin J.G."/>
            <person name="Delaux P.M."/>
            <person name="Dal Grande F."/>
            <person name="Keller J."/>
        </authorList>
    </citation>
    <scope>NUCLEOTIDE SEQUENCE [LARGE SCALE GENOMIC DNA]</scope>
    <source>
        <strain evidence="10 11">SAG 216-7</strain>
    </source>
</reference>
<dbReference type="Proteomes" id="UP001491310">
    <property type="component" value="Unassembled WGS sequence"/>
</dbReference>
<evidence type="ECO:0000256" key="2">
    <source>
        <dbReference type="ARBA" id="ARBA00022448"/>
    </source>
</evidence>
<keyword evidence="4 8" id="KW-0812">Transmembrane</keyword>
<dbReference type="InterPro" id="IPR036514">
    <property type="entry name" value="SGNH_hydro_sf"/>
</dbReference>
<keyword evidence="6 8" id="KW-0472">Membrane</keyword>
<dbReference type="InterPro" id="IPR036259">
    <property type="entry name" value="MFS_trans_sf"/>
</dbReference>
<evidence type="ECO:0000256" key="6">
    <source>
        <dbReference type="ARBA" id="ARBA00023136"/>
    </source>
</evidence>